<evidence type="ECO:0000256" key="2">
    <source>
        <dbReference type="ARBA" id="ARBA00022840"/>
    </source>
</evidence>
<dbReference type="Gene3D" id="3.40.850.10">
    <property type="entry name" value="Kinesin motor domain"/>
    <property type="match status" value="1"/>
</dbReference>
<feature type="compositionally biased region" description="Basic and acidic residues" evidence="5">
    <location>
        <begin position="151"/>
        <end position="160"/>
    </location>
</feature>
<proteinExistence type="inferred from homology"/>
<dbReference type="GO" id="GO:0005524">
    <property type="term" value="F:ATP binding"/>
    <property type="evidence" value="ECO:0007669"/>
    <property type="project" value="UniProtKB-UniRule"/>
</dbReference>
<dbReference type="InterPro" id="IPR001752">
    <property type="entry name" value="Kinesin_motor_dom"/>
</dbReference>
<dbReference type="PRINTS" id="PR00380">
    <property type="entry name" value="KINESINHEAVY"/>
</dbReference>
<reference evidence="7" key="1">
    <citation type="submission" date="2019-04" db="EMBL/GenBank/DDBJ databases">
        <title>Sequencing of skin fungus with MAO and IRED activity.</title>
        <authorList>
            <person name="Marsaioli A.J."/>
            <person name="Bonatto J.M.C."/>
            <person name="Reis Junior O."/>
        </authorList>
    </citation>
    <scope>NUCLEOTIDE SEQUENCE</scope>
    <source>
        <strain evidence="7">30M1</strain>
    </source>
</reference>
<keyword evidence="3 4" id="KW-0505">Motor protein</keyword>
<dbReference type="SMART" id="SM00129">
    <property type="entry name" value="KISc"/>
    <property type="match status" value="1"/>
</dbReference>
<evidence type="ECO:0000256" key="1">
    <source>
        <dbReference type="ARBA" id="ARBA00022741"/>
    </source>
</evidence>
<evidence type="ECO:0000259" key="6">
    <source>
        <dbReference type="PROSITE" id="PS50067"/>
    </source>
</evidence>
<dbReference type="GO" id="GO:0005871">
    <property type="term" value="C:kinesin complex"/>
    <property type="evidence" value="ECO:0007669"/>
    <property type="project" value="TreeGrafter"/>
</dbReference>
<organism evidence="7 8">
    <name type="scientific">Curvularia kusanoi</name>
    <name type="common">Cochliobolus kusanoi</name>
    <dbReference type="NCBI Taxonomy" id="90978"/>
    <lineage>
        <taxon>Eukaryota</taxon>
        <taxon>Fungi</taxon>
        <taxon>Dikarya</taxon>
        <taxon>Ascomycota</taxon>
        <taxon>Pezizomycotina</taxon>
        <taxon>Dothideomycetes</taxon>
        <taxon>Pleosporomycetidae</taxon>
        <taxon>Pleosporales</taxon>
        <taxon>Pleosporineae</taxon>
        <taxon>Pleosporaceae</taxon>
        <taxon>Curvularia</taxon>
    </lineage>
</organism>
<accession>A0A9P4TP90</accession>
<feature type="region of interest" description="Disordered" evidence="5">
    <location>
        <begin position="398"/>
        <end position="427"/>
    </location>
</feature>
<protein>
    <recommendedName>
        <fullName evidence="4">Kinesin-like protein</fullName>
    </recommendedName>
</protein>
<name>A0A9P4TP90_CURKU</name>
<dbReference type="Proteomes" id="UP000801428">
    <property type="component" value="Unassembled WGS sequence"/>
</dbReference>
<feature type="domain" description="Kinesin motor" evidence="6">
    <location>
        <begin position="10"/>
        <end position="516"/>
    </location>
</feature>
<dbReference type="PANTHER" id="PTHR24115:SF0">
    <property type="entry name" value="FI21273P1-RELATED"/>
    <property type="match status" value="1"/>
</dbReference>
<dbReference type="GO" id="GO:0005874">
    <property type="term" value="C:microtubule"/>
    <property type="evidence" value="ECO:0007669"/>
    <property type="project" value="UniProtKB-KW"/>
</dbReference>
<dbReference type="InterPro" id="IPR019821">
    <property type="entry name" value="Kinesin_motor_CS"/>
</dbReference>
<keyword evidence="1 3" id="KW-0547">Nucleotide-binding</keyword>
<evidence type="ECO:0000256" key="5">
    <source>
        <dbReference type="SAM" id="MobiDB-lite"/>
    </source>
</evidence>
<dbReference type="InterPro" id="IPR027417">
    <property type="entry name" value="P-loop_NTPase"/>
</dbReference>
<comment type="similarity">
    <text evidence="3 4">Belongs to the TRAFAC class myosin-kinesin ATPase superfamily. Kinesin family.</text>
</comment>
<dbReference type="OrthoDB" id="3176171at2759"/>
<feature type="region of interest" description="Disordered" evidence="5">
    <location>
        <begin position="136"/>
        <end position="169"/>
    </location>
</feature>
<comment type="caution">
    <text evidence="7">The sequence shown here is derived from an EMBL/GenBank/DDBJ whole genome shotgun (WGS) entry which is preliminary data.</text>
</comment>
<keyword evidence="4" id="KW-0493">Microtubule</keyword>
<dbReference type="InterPro" id="IPR036961">
    <property type="entry name" value="Kinesin_motor_dom_sf"/>
</dbReference>
<gene>
    <name evidence="7" type="ORF">E8E13_011525</name>
</gene>
<keyword evidence="8" id="KW-1185">Reference proteome</keyword>
<evidence type="ECO:0000256" key="3">
    <source>
        <dbReference type="PROSITE-ProRule" id="PRU00283"/>
    </source>
</evidence>
<dbReference type="GO" id="GO:0008017">
    <property type="term" value="F:microtubule binding"/>
    <property type="evidence" value="ECO:0007669"/>
    <property type="project" value="InterPro"/>
</dbReference>
<dbReference type="Pfam" id="PF00225">
    <property type="entry name" value="Kinesin"/>
    <property type="match status" value="2"/>
</dbReference>
<dbReference type="GO" id="GO:0007018">
    <property type="term" value="P:microtubule-based movement"/>
    <property type="evidence" value="ECO:0007669"/>
    <property type="project" value="InterPro"/>
</dbReference>
<sequence length="518" mass="56066">MPPKFQPAPDFEVYARWRPLPPPIPATTTTTPTPFPTHSSNPLQNSTSFTHVFPPSSTNADVYTHVAAPTLPAVLRGETCNFFAYGHSGSGKTHTIVGYEFGDEQGDGKGGLGLCLSAARDLFGALERINKGKAGIERKGDSGVGEEGEGEGARERKEGKQGVTVKGSGSGETIQKIEIEKGDAKHKEKDLAIGLRIFHLRNKLAHDLLNHNLPCHIREGPDGTTHIRGPTETLPDGKIRVRPIVSIPCWDLASLRATLLSGLANRDIGSSSVHDESSRTHAVIELEIVNRKLLDARDALIERESELVPVGKRATDVYIAEQLASLIKLADGRYIQNPERPINQKVIDEAEAQKRACEERVRDAERAVAACFDGSKERCLGGKYVFVDLAGAEYFSASPSSPLSSSPSGDSAAKAKQIKQTATEQQQGRQINTDLFALKEVIRARAQGKGRIPYRASPLTMVLRSCFEIGRGRKEKATWEEERGGSSAMIVTLSAEEGMEAATRNSLKYGELVGSAGK</sequence>
<dbReference type="GO" id="GO:0005819">
    <property type="term" value="C:spindle"/>
    <property type="evidence" value="ECO:0007669"/>
    <property type="project" value="TreeGrafter"/>
</dbReference>
<evidence type="ECO:0000256" key="4">
    <source>
        <dbReference type="RuleBase" id="RU000394"/>
    </source>
</evidence>
<dbReference type="AlphaFoldDB" id="A0A9P4TP90"/>
<dbReference type="GO" id="GO:0003777">
    <property type="term" value="F:microtubule motor activity"/>
    <property type="evidence" value="ECO:0007669"/>
    <property type="project" value="InterPro"/>
</dbReference>
<dbReference type="PROSITE" id="PS00411">
    <property type="entry name" value="KINESIN_MOTOR_1"/>
    <property type="match status" value="1"/>
</dbReference>
<evidence type="ECO:0000313" key="8">
    <source>
        <dbReference type="Proteomes" id="UP000801428"/>
    </source>
</evidence>
<dbReference type="InterPro" id="IPR027640">
    <property type="entry name" value="Kinesin-like_fam"/>
</dbReference>
<dbReference type="PANTHER" id="PTHR24115">
    <property type="entry name" value="KINESIN-RELATED"/>
    <property type="match status" value="1"/>
</dbReference>
<feature type="binding site" evidence="3">
    <location>
        <begin position="86"/>
        <end position="93"/>
    </location>
    <ligand>
        <name>ATP</name>
        <dbReference type="ChEBI" id="CHEBI:30616"/>
    </ligand>
</feature>
<evidence type="ECO:0000313" key="7">
    <source>
        <dbReference type="EMBL" id="KAF3010049.1"/>
    </source>
</evidence>
<dbReference type="SUPFAM" id="SSF52540">
    <property type="entry name" value="P-loop containing nucleoside triphosphate hydrolases"/>
    <property type="match status" value="1"/>
</dbReference>
<dbReference type="EMBL" id="SWKU01000002">
    <property type="protein sequence ID" value="KAF3010049.1"/>
    <property type="molecule type" value="Genomic_DNA"/>
</dbReference>
<dbReference type="GO" id="GO:0016887">
    <property type="term" value="F:ATP hydrolysis activity"/>
    <property type="evidence" value="ECO:0007669"/>
    <property type="project" value="TreeGrafter"/>
</dbReference>
<keyword evidence="2 3" id="KW-0067">ATP-binding</keyword>
<dbReference type="PROSITE" id="PS50067">
    <property type="entry name" value="KINESIN_MOTOR_2"/>
    <property type="match status" value="1"/>
</dbReference>